<keyword evidence="4 15" id="KW-1134">Transmembrane beta strand</keyword>
<reference evidence="20 21" key="1">
    <citation type="submission" date="2018-07" db="EMBL/GenBank/DDBJ databases">
        <title>Marsedoiliclastica nanhaica gen. nov. sp. nov., a novel marine hydrocarbonoclastic bacterium isolated from an in-situ enriched hydrocarbon-degrading consortium in deep-sea sediment.</title>
        <authorList>
            <person name="Dong C."/>
            <person name="Ma T."/>
            <person name="Liu R."/>
            <person name="Shao Z."/>
        </authorList>
    </citation>
    <scope>NUCLEOTIDE SEQUENCE [LARGE SCALE GENOMIC DNA]</scope>
    <source>
        <strain evidence="21">soil36-7</strain>
    </source>
</reference>
<evidence type="ECO:0000256" key="4">
    <source>
        <dbReference type="ARBA" id="ARBA00022452"/>
    </source>
</evidence>
<dbReference type="FunFam" id="2.40.170.20:FF:000007">
    <property type="entry name" value="Ferric aerobactin receptor"/>
    <property type="match status" value="1"/>
</dbReference>
<evidence type="ECO:0000259" key="19">
    <source>
        <dbReference type="Pfam" id="PF07715"/>
    </source>
</evidence>
<evidence type="ECO:0000256" key="11">
    <source>
        <dbReference type="ARBA" id="ARBA00023136"/>
    </source>
</evidence>
<dbReference type="InterPro" id="IPR039426">
    <property type="entry name" value="TonB-dep_rcpt-like"/>
</dbReference>
<protein>
    <recommendedName>
        <fullName evidence="14">Ferric aerobactin receptor</fullName>
    </recommendedName>
</protein>
<evidence type="ECO:0000256" key="9">
    <source>
        <dbReference type="ARBA" id="ARBA00023065"/>
    </source>
</evidence>
<dbReference type="GO" id="GO:0009279">
    <property type="term" value="C:cell outer membrane"/>
    <property type="evidence" value="ECO:0007669"/>
    <property type="project" value="UniProtKB-SubCell"/>
</dbReference>
<keyword evidence="13 15" id="KW-0998">Cell outer membrane</keyword>
<comment type="similarity">
    <text evidence="2 15 16">Belongs to the TonB-dependent receptor family.</text>
</comment>
<comment type="subcellular location">
    <subcellularLocation>
        <location evidence="1 15">Cell outer membrane</location>
        <topology evidence="1 15">Multi-pass membrane protein</topology>
    </subcellularLocation>
</comment>
<keyword evidence="5" id="KW-0410">Iron transport</keyword>
<evidence type="ECO:0000259" key="18">
    <source>
        <dbReference type="Pfam" id="PF00593"/>
    </source>
</evidence>
<dbReference type="CDD" id="cd01347">
    <property type="entry name" value="ligand_gated_channel"/>
    <property type="match status" value="1"/>
</dbReference>
<evidence type="ECO:0000256" key="3">
    <source>
        <dbReference type="ARBA" id="ARBA00022448"/>
    </source>
</evidence>
<keyword evidence="3 15" id="KW-0813">Transport</keyword>
<evidence type="ECO:0000256" key="10">
    <source>
        <dbReference type="ARBA" id="ARBA00023077"/>
    </source>
</evidence>
<keyword evidence="8" id="KW-0408">Iron</keyword>
<evidence type="ECO:0000256" key="13">
    <source>
        <dbReference type="ARBA" id="ARBA00023237"/>
    </source>
</evidence>
<evidence type="ECO:0000256" key="5">
    <source>
        <dbReference type="ARBA" id="ARBA00022496"/>
    </source>
</evidence>
<dbReference type="GO" id="GO:0044718">
    <property type="term" value="P:siderophore transmembrane transport"/>
    <property type="evidence" value="ECO:0007669"/>
    <property type="project" value="TreeGrafter"/>
</dbReference>
<feature type="domain" description="TonB-dependent receptor-like beta-barrel" evidence="18">
    <location>
        <begin position="244"/>
        <end position="695"/>
    </location>
</feature>
<evidence type="ECO:0000256" key="1">
    <source>
        <dbReference type="ARBA" id="ARBA00004571"/>
    </source>
</evidence>
<name>A0A4P7XKJ5_9ALTE</name>
<dbReference type="KEGG" id="hmi:soil367_00765"/>
<evidence type="ECO:0000313" key="20">
    <source>
        <dbReference type="EMBL" id="QCF27746.1"/>
    </source>
</evidence>
<dbReference type="Pfam" id="PF00593">
    <property type="entry name" value="TonB_dep_Rec_b-barrel"/>
    <property type="match status" value="1"/>
</dbReference>
<dbReference type="Proteomes" id="UP000298049">
    <property type="component" value="Chromosome"/>
</dbReference>
<dbReference type="InterPro" id="IPR037066">
    <property type="entry name" value="Plug_dom_sf"/>
</dbReference>
<evidence type="ECO:0000256" key="7">
    <source>
        <dbReference type="ARBA" id="ARBA00022729"/>
    </source>
</evidence>
<dbReference type="PROSITE" id="PS52016">
    <property type="entry name" value="TONB_DEPENDENT_REC_3"/>
    <property type="match status" value="1"/>
</dbReference>
<evidence type="ECO:0000256" key="8">
    <source>
        <dbReference type="ARBA" id="ARBA00023004"/>
    </source>
</evidence>
<dbReference type="PANTHER" id="PTHR30069:SF42">
    <property type="entry name" value="FERRIC AEROBACTIN RECEPTOR"/>
    <property type="match status" value="1"/>
</dbReference>
<keyword evidence="10 16" id="KW-0798">TonB box</keyword>
<organism evidence="20 21">
    <name type="scientific">Hydrocarboniclastica marina</name>
    <dbReference type="NCBI Taxonomy" id="2259620"/>
    <lineage>
        <taxon>Bacteria</taxon>
        <taxon>Pseudomonadati</taxon>
        <taxon>Pseudomonadota</taxon>
        <taxon>Gammaproteobacteria</taxon>
        <taxon>Alteromonadales</taxon>
        <taxon>Alteromonadaceae</taxon>
        <taxon>Hydrocarboniclastica</taxon>
    </lineage>
</organism>
<dbReference type="InterPro" id="IPR010105">
    <property type="entry name" value="TonB_sidphr_rcpt"/>
</dbReference>
<evidence type="ECO:0000256" key="6">
    <source>
        <dbReference type="ARBA" id="ARBA00022692"/>
    </source>
</evidence>
<feature type="chain" id="PRO_5020839948" description="Ferric aerobactin receptor" evidence="17">
    <location>
        <begin position="24"/>
        <end position="739"/>
    </location>
</feature>
<feature type="domain" description="TonB-dependent receptor plug" evidence="19">
    <location>
        <begin position="45"/>
        <end position="147"/>
    </location>
</feature>
<dbReference type="InterPro" id="IPR036942">
    <property type="entry name" value="Beta-barrel_TonB_sf"/>
</dbReference>
<proteinExistence type="inferred from homology"/>
<evidence type="ECO:0000256" key="15">
    <source>
        <dbReference type="PROSITE-ProRule" id="PRU01360"/>
    </source>
</evidence>
<dbReference type="InterPro" id="IPR012910">
    <property type="entry name" value="Plug_dom"/>
</dbReference>
<dbReference type="SUPFAM" id="SSF56935">
    <property type="entry name" value="Porins"/>
    <property type="match status" value="1"/>
</dbReference>
<dbReference type="OrthoDB" id="8670144at2"/>
<evidence type="ECO:0000256" key="12">
    <source>
        <dbReference type="ARBA" id="ARBA00023170"/>
    </source>
</evidence>
<evidence type="ECO:0000256" key="2">
    <source>
        <dbReference type="ARBA" id="ARBA00009810"/>
    </source>
</evidence>
<evidence type="ECO:0000256" key="17">
    <source>
        <dbReference type="SAM" id="SignalP"/>
    </source>
</evidence>
<sequence>MRHPFAKLTLLIPALSTAPLVLGQESSQQLQQLVVVGSRAPAQISEVPGTVWVVDQAALQEQVRSGRSLKEALGDLIPGLDGGAQGRTNFGQNLRGRSPLVMIDGVSLNSARGVSRQFDSIDPFNIERIEVLSGATSLYGGGATGGIINIVTRKAVPGDAAYETQVGATSGFQDSDDRDLRIAQSISGGSERLSGRLGIAVEKKGGYFDAEGEQIRSDIAQTDLQYNRSVDVTSSVGFEIDALQRVDVLAQYYDSRFDGDTGLFLGEDFSAVRGTDPYAFDMRDGLKTDQEPATERHLVNISYQHLDVLGHTAYVQAYSRGEDLSFHPFPYLSRSDDRTKSPADYYSASSQVTDVVGAKLLLVKQLDSFKFSYGLDVDRETFEADQMLFDFDRAAESGGLVSREQAVIGRYPDIEIDTGAVFLQTEWQATDSLRLNAGIRQQVSRVDVDDFVDKDYQVLVAQGFGSAADAVPGGDQSYNVTLGNVGAIFDLTDTQQVWGNISQGFEIPDPAKYYGQGEYELAGTRFQLVNGVTVDDSPLQGIKTHQVELGWRHGSGPWENQFAAYYAWSSKAVGFDRADLSIVVNDEKTRDYGLEGGSSYRLSDNWQVGGTTHLTRSEIKTDGDWEKRDVRYASASRFTAFVGWQNTDTHIRLQGQHTLDLEDAADREIEGYSLFDLLGSHRLPVGELSFGIANLLDKDYTTTWGQRAQSFYGGYYGPDEMFDYRGRGRTYSLTYAVQY</sequence>
<accession>A0A4P7XKJ5</accession>
<keyword evidence="21" id="KW-1185">Reference proteome</keyword>
<dbReference type="Gene3D" id="2.40.170.20">
    <property type="entry name" value="TonB-dependent receptor, beta-barrel domain"/>
    <property type="match status" value="1"/>
</dbReference>
<keyword evidence="7 17" id="KW-0732">Signal</keyword>
<dbReference type="PANTHER" id="PTHR30069">
    <property type="entry name" value="TONB-DEPENDENT OUTER MEMBRANE RECEPTOR"/>
    <property type="match status" value="1"/>
</dbReference>
<dbReference type="EMBL" id="CP031093">
    <property type="protein sequence ID" value="QCF27746.1"/>
    <property type="molecule type" value="Genomic_DNA"/>
</dbReference>
<dbReference type="GO" id="GO:0038023">
    <property type="term" value="F:signaling receptor activity"/>
    <property type="evidence" value="ECO:0007669"/>
    <property type="project" value="InterPro"/>
</dbReference>
<keyword evidence="12 20" id="KW-0675">Receptor</keyword>
<dbReference type="Gene3D" id="2.170.130.10">
    <property type="entry name" value="TonB-dependent receptor, plug domain"/>
    <property type="match status" value="1"/>
</dbReference>
<dbReference type="AlphaFoldDB" id="A0A4P7XKJ5"/>
<evidence type="ECO:0000256" key="16">
    <source>
        <dbReference type="RuleBase" id="RU003357"/>
    </source>
</evidence>
<dbReference type="Pfam" id="PF07715">
    <property type="entry name" value="Plug"/>
    <property type="match status" value="1"/>
</dbReference>
<dbReference type="NCBIfam" id="TIGR01783">
    <property type="entry name" value="TonB-siderophor"/>
    <property type="match status" value="1"/>
</dbReference>
<gene>
    <name evidence="20" type="ORF">soil367_00765</name>
</gene>
<keyword evidence="6 15" id="KW-0812">Transmembrane</keyword>
<dbReference type="InterPro" id="IPR000531">
    <property type="entry name" value="Beta-barrel_TonB"/>
</dbReference>
<dbReference type="FunFam" id="2.170.130.10:FF:000011">
    <property type="entry name" value="TonB-dependent siderophore receptor"/>
    <property type="match status" value="1"/>
</dbReference>
<evidence type="ECO:0000256" key="14">
    <source>
        <dbReference type="ARBA" id="ARBA00072094"/>
    </source>
</evidence>
<keyword evidence="9" id="KW-0406">Ion transport</keyword>
<feature type="signal peptide" evidence="17">
    <location>
        <begin position="1"/>
        <end position="23"/>
    </location>
</feature>
<dbReference type="GO" id="GO:0015344">
    <property type="term" value="F:siderophore uptake transmembrane transporter activity"/>
    <property type="evidence" value="ECO:0007669"/>
    <property type="project" value="TreeGrafter"/>
</dbReference>
<keyword evidence="11 15" id="KW-0472">Membrane</keyword>
<evidence type="ECO:0000313" key="21">
    <source>
        <dbReference type="Proteomes" id="UP000298049"/>
    </source>
</evidence>